<sequence>MDMMLRSTLTQVLLIEDSSQVGHARRTVQQLAQALDFCEADAGRAALVTTELASNLLKHATRGELHLRTFRTPSLQAIEVIAVDRGPGFDVHDCLADGFSTRGTQGIGLGAISRQADVFDVHSDARGSVVLARFFPRGQSISDVRFGVSQHSLHDDPACGDVWSLAIKAGWVSVLMVDGLGHGEDAEIAARAGENAFVRQPFASPAFILEEMHDAMRGTRGGAAAVAQFDGAGDSLRFVGIGNIGGTLIGAERPRGLASHPGIVGLQFRKAQAFDFPQVGGQLLIMYSDGLQSRWDLREYAGLAFRHPAVIAAVLHRDYCRGRDDVTVLVIALETANV</sequence>
<dbReference type="AlphaFoldDB" id="A0A085V9U4"/>
<feature type="domain" description="PPM-type phosphatase" evidence="1">
    <location>
        <begin position="143"/>
        <end position="333"/>
    </location>
</feature>
<evidence type="ECO:0000313" key="3">
    <source>
        <dbReference type="Proteomes" id="UP000028643"/>
    </source>
</evidence>
<dbReference type="SUPFAM" id="SSF55874">
    <property type="entry name" value="ATPase domain of HSP90 chaperone/DNA topoisomerase II/histidine kinase"/>
    <property type="match status" value="1"/>
</dbReference>
<dbReference type="SUPFAM" id="SSF81606">
    <property type="entry name" value="PP2C-like"/>
    <property type="match status" value="1"/>
</dbReference>
<proteinExistence type="predicted"/>
<dbReference type="PANTHER" id="PTHR35801:SF1">
    <property type="entry name" value="PHOSPHOSERINE PHOSPHATASE RSBX"/>
    <property type="match status" value="1"/>
</dbReference>
<dbReference type="InterPro" id="IPR039248">
    <property type="entry name" value="Ptase_RsbX"/>
</dbReference>
<reference evidence="2 3" key="1">
    <citation type="submission" date="2014-07" db="EMBL/GenBank/DDBJ databases">
        <title>Draft Genome Sequences of Environmental Pseudomonas syringae strains.</title>
        <authorList>
            <person name="Baltrus D.A."/>
            <person name="Berge O."/>
            <person name="Morris C."/>
        </authorList>
    </citation>
    <scope>NUCLEOTIDE SEQUENCE [LARGE SCALE GENOMIC DNA]</scope>
    <source>
        <strain evidence="2 3">CEB003</strain>
    </source>
</reference>
<comment type="caution">
    <text evidence="2">The sequence shown here is derived from an EMBL/GenBank/DDBJ whole genome shotgun (WGS) entry which is preliminary data.</text>
</comment>
<dbReference type="PANTHER" id="PTHR35801">
    <property type="entry name" value="PHOSPHOSERINE PHOSPHATASE RSBX"/>
    <property type="match status" value="1"/>
</dbReference>
<dbReference type="Proteomes" id="UP000028643">
    <property type="component" value="Unassembled WGS sequence"/>
</dbReference>
<dbReference type="RefSeq" id="WP_020292603.1">
    <property type="nucleotide sequence ID" value="NZ_JPQT01000098.1"/>
</dbReference>
<name>A0A085V9U4_PSESX</name>
<accession>A0A085V9U4</accession>
<dbReference type="InterPro" id="IPR036890">
    <property type="entry name" value="HATPase_C_sf"/>
</dbReference>
<organism evidence="2 3">
    <name type="scientific">Pseudomonas syringae</name>
    <dbReference type="NCBI Taxonomy" id="317"/>
    <lineage>
        <taxon>Bacteria</taxon>
        <taxon>Pseudomonadati</taxon>
        <taxon>Pseudomonadota</taxon>
        <taxon>Gammaproteobacteria</taxon>
        <taxon>Pseudomonadales</taxon>
        <taxon>Pseudomonadaceae</taxon>
        <taxon>Pseudomonas</taxon>
    </lineage>
</organism>
<dbReference type="Gene3D" id="3.30.565.10">
    <property type="entry name" value="Histidine kinase-like ATPase, C-terminal domain"/>
    <property type="match status" value="1"/>
</dbReference>
<evidence type="ECO:0000313" key="2">
    <source>
        <dbReference type="EMBL" id="KFE52207.1"/>
    </source>
</evidence>
<dbReference type="SMART" id="SM00331">
    <property type="entry name" value="PP2C_SIG"/>
    <property type="match status" value="1"/>
</dbReference>
<dbReference type="InterPro" id="IPR036457">
    <property type="entry name" value="PPM-type-like_dom_sf"/>
</dbReference>
<dbReference type="InterPro" id="IPR001932">
    <property type="entry name" value="PPM-type_phosphatase-like_dom"/>
</dbReference>
<evidence type="ECO:0000259" key="1">
    <source>
        <dbReference type="SMART" id="SM00331"/>
    </source>
</evidence>
<gene>
    <name evidence="2" type="ORF">IV02_09450</name>
</gene>
<dbReference type="InterPro" id="IPR003594">
    <property type="entry name" value="HATPase_dom"/>
</dbReference>
<dbReference type="EMBL" id="JPQT01000098">
    <property type="protein sequence ID" value="KFE52207.1"/>
    <property type="molecule type" value="Genomic_DNA"/>
</dbReference>
<dbReference type="PATRIC" id="fig|317.174.peg.1932"/>
<protein>
    <submittedName>
        <fullName evidence="2">Transcriptional regulator</fullName>
    </submittedName>
</protein>
<dbReference type="Pfam" id="PF13581">
    <property type="entry name" value="HATPase_c_2"/>
    <property type="match status" value="1"/>
</dbReference>
<dbReference type="Gene3D" id="3.60.40.10">
    <property type="entry name" value="PPM-type phosphatase domain"/>
    <property type="match status" value="1"/>
</dbReference>